<dbReference type="InParanoid" id="A0A2K2DH02"/>
<gene>
    <name evidence="1" type="ORF">BRADI_2g60155v3</name>
</gene>
<proteinExistence type="predicted"/>
<protein>
    <submittedName>
        <fullName evidence="1 2">Uncharacterized protein</fullName>
    </submittedName>
</protein>
<evidence type="ECO:0000313" key="1">
    <source>
        <dbReference type="EMBL" id="PNT73544.1"/>
    </source>
</evidence>
<accession>A0A2K2DH02</accession>
<dbReference type="EnsemblPlants" id="PNT73544">
    <property type="protein sequence ID" value="PNT73544"/>
    <property type="gene ID" value="BRADI_2g60155v3"/>
</dbReference>
<evidence type="ECO:0000313" key="2">
    <source>
        <dbReference type="EnsemblPlants" id="PNT73544"/>
    </source>
</evidence>
<dbReference type="EMBL" id="CM000881">
    <property type="protein sequence ID" value="PNT73544.1"/>
    <property type="molecule type" value="Genomic_DNA"/>
</dbReference>
<reference evidence="1 2" key="1">
    <citation type="journal article" date="2010" name="Nature">
        <title>Genome sequencing and analysis of the model grass Brachypodium distachyon.</title>
        <authorList>
            <consortium name="International Brachypodium Initiative"/>
        </authorList>
    </citation>
    <scope>NUCLEOTIDE SEQUENCE [LARGE SCALE GENOMIC DNA]</scope>
    <source>
        <strain evidence="1 2">Bd21</strain>
    </source>
</reference>
<dbReference type="Gramene" id="PNT73544">
    <property type="protein sequence ID" value="PNT73544"/>
    <property type="gene ID" value="BRADI_2g60155v3"/>
</dbReference>
<keyword evidence="3" id="KW-1185">Reference proteome</keyword>
<reference evidence="2" key="3">
    <citation type="submission" date="2018-08" db="UniProtKB">
        <authorList>
            <consortium name="EnsemblPlants"/>
        </authorList>
    </citation>
    <scope>IDENTIFICATION</scope>
    <source>
        <strain evidence="2">cv. Bd21</strain>
    </source>
</reference>
<evidence type="ECO:0000313" key="3">
    <source>
        <dbReference type="Proteomes" id="UP000008810"/>
    </source>
</evidence>
<feature type="non-terminal residue" evidence="1">
    <location>
        <position position="1"/>
    </location>
</feature>
<dbReference type="OrthoDB" id="581771at2759"/>
<dbReference type="AlphaFoldDB" id="A0A2K2DH02"/>
<organism evidence="1">
    <name type="scientific">Brachypodium distachyon</name>
    <name type="common">Purple false brome</name>
    <name type="synonym">Trachynia distachya</name>
    <dbReference type="NCBI Taxonomy" id="15368"/>
    <lineage>
        <taxon>Eukaryota</taxon>
        <taxon>Viridiplantae</taxon>
        <taxon>Streptophyta</taxon>
        <taxon>Embryophyta</taxon>
        <taxon>Tracheophyta</taxon>
        <taxon>Spermatophyta</taxon>
        <taxon>Magnoliopsida</taxon>
        <taxon>Liliopsida</taxon>
        <taxon>Poales</taxon>
        <taxon>Poaceae</taxon>
        <taxon>BOP clade</taxon>
        <taxon>Pooideae</taxon>
        <taxon>Stipodae</taxon>
        <taxon>Brachypodieae</taxon>
        <taxon>Brachypodium</taxon>
    </lineage>
</organism>
<sequence>LSSLLTCKLHLTPCQTILLFDTTAESFRQMCVPAVLDFTQLFEMDGMLGMSSVNDESTIVDIWVMKDYEREVWTFRCRVELPVAEIRVQFGKYECPWDWHVEVMPHGELFLLVENGDWLLQVDMDSKLVDSFQLKRLGLAEFRHKQTLVQHAFFPTLEGYVVNALPFILWLSSEVLLLNSLVVRILMSCNIQVFFMKPLYLVNYGDK</sequence>
<dbReference type="Proteomes" id="UP000008810">
    <property type="component" value="Chromosome 2"/>
</dbReference>
<reference evidence="1" key="2">
    <citation type="submission" date="2017-06" db="EMBL/GenBank/DDBJ databases">
        <title>WGS assembly of Brachypodium distachyon.</title>
        <authorList>
            <consortium name="The International Brachypodium Initiative"/>
            <person name="Lucas S."/>
            <person name="Harmon-Smith M."/>
            <person name="Lail K."/>
            <person name="Tice H."/>
            <person name="Grimwood J."/>
            <person name="Bruce D."/>
            <person name="Barry K."/>
            <person name="Shu S."/>
            <person name="Lindquist E."/>
            <person name="Wang M."/>
            <person name="Pitluck S."/>
            <person name="Vogel J.P."/>
            <person name="Garvin D.F."/>
            <person name="Mockler T.C."/>
            <person name="Schmutz J."/>
            <person name="Rokhsar D."/>
            <person name="Bevan M.W."/>
        </authorList>
    </citation>
    <scope>NUCLEOTIDE SEQUENCE</scope>
    <source>
        <strain evidence="1">Bd21</strain>
    </source>
</reference>
<name>A0A2K2DH02_BRADI</name>